<reference evidence="2" key="2">
    <citation type="submission" date="2022-09" db="EMBL/GenBank/DDBJ databases">
        <title>Biosynthetic gene clusters of Dactylosporangioum fulvum.</title>
        <authorList>
            <person name="Caradec T."/>
        </authorList>
    </citation>
    <scope>NUCLEOTIDE SEQUENCE</scope>
    <source>
        <strain evidence="2">NRRL B-16292</strain>
    </source>
</reference>
<reference evidence="2" key="1">
    <citation type="submission" date="2021-04" db="EMBL/GenBank/DDBJ databases">
        <authorList>
            <person name="Hartkoorn R.C."/>
            <person name="Beaudoing E."/>
            <person name="Hot D."/>
        </authorList>
    </citation>
    <scope>NUCLEOTIDE SEQUENCE</scope>
    <source>
        <strain evidence="2">NRRL B-16292</strain>
    </source>
</reference>
<sequence length="169" mass="19022">MTDFHDFRDFQISGFQPGDPGIHDTHTESDAFHYSPTVREYDRNGDGVVDLIGADTDHDGVDDAWQYDTDGDRIIDTVGYDINGDGGIDKWDYDRNADGLIDEVRIDGDQDDRPQLIVEDYDYDGKFDLQTWDLAEREEEGPWDPLGPRGGDTAPAMPHWGPNAHYGNA</sequence>
<keyword evidence="3" id="KW-1185">Reference proteome</keyword>
<dbReference type="Proteomes" id="UP001059617">
    <property type="component" value="Chromosome"/>
</dbReference>
<name>A0ABY5VUG8_9ACTN</name>
<gene>
    <name evidence="2" type="ORF">Dfulv_39940</name>
</gene>
<protein>
    <submittedName>
        <fullName evidence="2">Uncharacterized protein</fullName>
    </submittedName>
</protein>
<organism evidence="2 3">
    <name type="scientific">Dactylosporangium fulvum</name>
    <dbReference type="NCBI Taxonomy" id="53359"/>
    <lineage>
        <taxon>Bacteria</taxon>
        <taxon>Bacillati</taxon>
        <taxon>Actinomycetota</taxon>
        <taxon>Actinomycetes</taxon>
        <taxon>Micromonosporales</taxon>
        <taxon>Micromonosporaceae</taxon>
        <taxon>Dactylosporangium</taxon>
    </lineage>
</organism>
<evidence type="ECO:0000313" key="3">
    <source>
        <dbReference type="Proteomes" id="UP001059617"/>
    </source>
</evidence>
<proteinExistence type="predicted"/>
<evidence type="ECO:0000313" key="2">
    <source>
        <dbReference type="EMBL" id="UWP81235.1"/>
    </source>
</evidence>
<evidence type="ECO:0000256" key="1">
    <source>
        <dbReference type="SAM" id="MobiDB-lite"/>
    </source>
</evidence>
<dbReference type="EMBL" id="CP073720">
    <property type="protein sequence ID" value="UWP81235.1"/>
    <property type="molecule type" value="Genomic_DNA"/>
</dbReference>
<dbReference type="RefSeq" id="WP_259858998.1">
    <property type="nucleotide sequence ID" value="NZ_BAAAST010000049.1"/>
</dbReference>
<dbReference type="SUPFAM" id="SSF103647">
    <property type="entry name" value="TSP type-3 repeat"/>
    <property type="match status" value="1"/>
</dbReference>
<dbReference type="InterPro" id="IPR028974">
    <property type="entry name" value="TSP_type-3_rpt"/>
</dbReference>
<feature type="region of interest" description="Disordered" evidence="1">
    <location>
        <begin position="138"/>
        <end position="169"/>
    </location>
</feature>
<accession>A0ABY5VUG8</accession>